<accession>A0ABV6LLN0</accession>
<name>A0ABV6LLN0_9BACI</name>
<dbReference type="Pfam" id="PF14398">
    <property type="entry name" value="ATPgrasp_YheCD"/>
    <property type="match status" value="1"/>
</dbReference>
<keyword evidence="2" id="KW-1185">Reference proteome</keyword>
<dbReference type="RefSeq" id="WP_377345931.1">
    <property type="nucleotide sequence ID" value="NZ_JBHLTP010000004.1"/>
</dbReference>
<evidence type="ECO:0000313" key="1">
    <source>
        <dbReference type="EMBL" id="MFC0523300.1"/>
    </source>
</evidence>
<protein>
    <submittedName>
        <fullName evidence="1">YheC/YheD family protein</fullName>
    </submittedName>
</protein>
<dbReference type="EMBL" id="JBHLTP010000004">
    <property type="protein sequence ID" value="MFC0523300.1"/>
    <property type="molecule type" value="Genomic_DNA"/>
</dbReference>
<dbReference type="Proteomes" id="UP001589836">
    <property type="component" value="Unassembled WGS sequence"/>
</dbReference>
<comment type="caution">
    <text evidence="1">The sequence shown here is derived from an EMBL/GenBank/DDBJ whole genome shotgun (WGS) entry which is preliminary data.</text>
</comment>
<sequence>MDSIGKREQYEQLEACSSITPHLPYTLTYSSKALDEMLNSYNTIYVKHNTSGQGRGVYKLAKMEANQYALHGYGIGGQPIQVVGDMDTITRALQPLQSIGHYYDYIVQEAIPSIGADGTPLIIRHHMQKLGEKWVVGGSLGVIAPSSSKDGVVNRSRKGTVITTDILLSEILQMPRNKLTAKKEELDALATLAVSCIGKEIADQELGVDFGITADGLIYIFEVNRQPEVKGFYQLDKNLYRKIMNHRGWMKRNNSMK</sequence>
<reference evidence="1 2" key="1">
    <citation type="submission" date="2024-09" db="EMBL/GenBank/DDBJ databases">
        <authorList>
            <person name="Sun Q."/>
            <person name="Mori K."/>
        </authorList>
    </citation>
    <scope>NUCLEOTIDE SEQUENCE [LARGE SCALE GENOMIC DNA]</scope>
    <source>
        <strain evidence="1 2">NCAIM B.02529</strain>
    </source>
</reference>
<evidence type="ECO:0000313" key="2">
    <source>
        <dbReference type="Proteomes" id="UP001589836"/>
    </source>
</evidence>
<dbReference type="InterPro" id="IPR026838">
    <property type="entry name" value="YheC/D"/>
</dbReference>
<organism evidence="1 2">
    <name type="scientific">Pontibacillus salicampi</name>
    <dbReference type="NCBI Taxonomy" id="1449801"/>
    <lineage>
        <taxon>Bacteria</taxon>
        <taxon>Bacillati</taxon>
        <taxon>Bacillota</taxon>
        <taxon>Bacilli</taxon>
        <taxon>Bacillales</taxon>
        <taxon>Bacillaceae</taxon>
        <taxon>Pontibacillus</taxon>
    </lineage>
</organism>
<proteinExistence type="predicted"/>
<dbReference type="SUPFAM" id="SSF56059">
    <property type="entry name" value="Glutathione synthetase ATP-binding domain-like"/>
    <property type="match status" value="1"/>
</dbReference>
<dbReference type="Gene3D" id="3.30.470.20">
    <property type="entry name" value="ATP-grasp fold, B domain"/>
    <property type="match status" value="1"/>
</dbReference>
<gene>
    <name evidence="1" type="ORF">ACFFGV_06855</name>
</gene>